<dbReference type="AlphaFoldDB" id="A0A4Y2JRL6"/>
<dbReference type="OrthoDB" id="6437361at2759"/>
<dbReference type="Proteomes" id="UP000499080">
    <property type="component" value="Unassembled WGS sequence"/>
</dbReference>
<proteinExistence type="predicted"/>
<evidence type="ECO:0000256" key="1">
    <source>
        <dbReference type="SAM" id="MobiDB-lite"/>
    </source>
</evidence>
<feature type="region of interest" description="Disordered" evidence="1">
    <location>
        <begin position="63"/>
        <end position="95"/>
    </location>
</feature>
<organism evidence="2 3">
    <name type="scientific">Araneus ventricosus</name>
    <name type="common">Orbweaver spider</name>
    <name type="synonym">Epeira ventricosa</name>
    <dbReference type="NCBI Taxonomy" id="182803"/>
    <lineage>
        <taxon>Eukaryota</taxon>
        <taxon>Metazoa</taxon>
        <taxon>Ecdysozoa</taxon>
        <taxon>Arthropoda</taxon>
        <taxon>Chelicerata</taxon>
        <taxon>Arachnida</taxon>
        <taxon>Araneae</taxon>
        <taxon>Araneomorphae</taxon>
        <taxon>Entelegynae</taxon>
        <taxon>Araneoidea</taxon>
        <taxon>Araneidae</taxon>
        <taxon>Araneus</taxon>
    </lineage>
</organism>
<sequence length="452" mass="51143">MVYAGRDRRGNCLGLLSCVKYLNRIKYNIMSSLQIEDNYSYEGMLQKEDIDFCSSLPNQNSKAKAIANAPRRSRSTSDLLQAQQESQSDSQDTEVNPTISLLAQLRRIVSIKRGTKSYLTIPLLNEANEIMDLIESDINVLISQSSLKPNGVTEAQASATFLTKAISPEQADATIQTTPSISRSGPKTTKKSFADALKSNPPKQRPTAILLYPKEKDSLEGSMRDFLSDEVPSNHSIFKNVRKIKNIKNNGLAVIVNNKSQQQEFLEEIQNFPLIKTKISPSLPSIKHPSAILYGVPNYIIEEEIQRELKAATSQDSNLRVRFKFKGKEEDTTNWVFETPGEILKILKRKSKIHVKWHTVDIREFYHIKKCNFCQAYGHVTKTCPNTKPTCGNCTGPHATFKCRRNVFICINCSTYNKVHQTNYSTFHRAHSSACFCHSTEVAAYKRTRDYE</sequence>
<feature type="region of interest" description="Disordered" evidence="1">
    <location>
        <begin position="172"/>
        <end position="205"/>
    </location>
</feature>
<keyword evidence="3" id="KW-1185">Reference proteome</keyword>
<evidence type="ECO:0008006" key="4">
    <source>
        <dbReference type="Google" id="ProtNLM"/>
    </source>
</evidence>
<evidence type="ECO:0000313" key="2">
    <source>
        <dbReference type="EMBL" id="GBM93051.1"/>
    </source>
</evidence>
<dbReference type="EMBL" id="BGPR01003843">
    <property type="protein sequence ID" value="GBM93051.1"/>
    <property type="molecule type" value="Genomic_DNA"/>
</dbReference>
<comment type="caution">
    <text evidence="2">The sequence shown here is derived from an EMBL/GenBank/DDBJ whole genome shotgun (WGS) entry which is preliminary data.</text>
</comment>
<gene>
    <name evidence="2" type="ORF">AVEN_130865_1</name>
</gene>
<reference evidence="2 3" key="1">
    <citation type="journal article" date="2019" name="Sci. Rep.">
        <title>Orb-weaving spider Araneus ventricosus genome elucidates the spidroin gene catalogue.</title>
        <authorList>
            <person name="Kono N."/>
            <person name="Nakamura H."/>
            <person name="Ohtoshi R."/>
            <person name="Moran D.A.P."/>
            <person name="Shinohara A."/>
            <person name="Yoshida Y."/>
            <person name="Fujiwara M."/>
            <person name="Mori M."/>
            <person name="Tomita M."/>
            <person name="Arakawa K."/>
        </authorList>
    </citation>
    <scope>NUCLEOTIDE SEQUENCE [LARGE SCALE GENOMIC DNA]</scope>
</reference>
<feature type="compositionally biased region" description="Low complexity" evidence="1">
    <location>
        <begin position="77"/>
        <end position="90"/>
    </location>
</feature>
<accession>A0A4Y2JRL6</accession>
<protein>
    <recommendedName>
        <fullName evidence="4">CCHC-type domain-containing protein</fullName>
    </recommendedName>
</protein>
<evidence type="ECO:0000313" key="3">
    <source>
        <dbReference type="Proteomes" id="UP000499080"/>
    </source>
</evidence>
<feature type="compositionally biased region" description="Polar residues" evidence="1">
    <location>
        <begin position="173"/>
        <end position="187"/>
    </location>
</feature>
<name>A0A4Y2JRL6_ARAVE</name>